<feature type="compositionally biased region" description="Basic and acidic residues" evidence="1">
    <location>
        <begin position="74"/>
        <end position="124"/>
    </location>
</feature>
<proteinExistence type="predicted"/>
<gene>
    <name evidence="2" type="ORF">FGG08_006855</name>
</gene>
<dbReference type="AlphaFoldDB" id="A0A9P8HRV2"/>
<evidence type="ECO:0000256" key="1">
    <source>
        <dbReference type="SAM" id="MobiDB-lite"/>
    </source>
</evidence>
<evidence type="ECO:0000313" key="2">
    <source>
        <dbReference type="EMBL" id="KAH0536260.1"/>
    </source>
</evidence>
<protein>
    <submittedName>
        <fullName evidence="2">Uncharacterized protein</fullName>
    </submittedName>
</protein>
<organism evidence="2 3">
    <name type="scientific">Glutinoglossum americanum</name>
    <dbReference type="NCBI Taxonomy" id="1670608"/>
    <lineage>
        <taxon>Eukaryota</taxon>
        <taxon>Fungi</taxon>
        <taxon>Dikarya</taxon>
        <taxon>Ascomycota</taxon>
        <taxon>Pezizomycotina</taxon>
        <taxon>Geoglossomycetes</taxon>
        <taxon>Geoglossales</taxon>
        <taxon>Geoglossaceae</taxon>
        <taxon>Glutinoglossum</taxon>
    </lineage>
</organism>
<accession>A0A9P8HRV2</accession>
<name>A0A9P8HRV2_9PEZI</name>
<feature type="region of interest" description="Disordered" evidence="1">
    <location>
        <begin position="74"/>
        <end position="128"/>
    </location>
</feature>
<comment type="caution">
    <text evidence="2">The sequence shown here is derived from an EMBL/GenBank/DDBJ whole genome shotgun (WGS) entry which is preliminary data.</text>
</comment>
<keyword evidence="3" id="KW-1185">Reference proteome</keyword>
<sequence length="170" mass="19420">MARKFLNAESFRDLLPLPLGRRLAIVVVARCDVTPPSNSLEPSTSKCLRVALTSRVLTAARELQAWKAREEEVQAQKERDELQRQQHKEEEAELKRAAAAARQEKREQLADEKAQKRAQKEKARQQRLVNLQLSNEQKLQLRTGGRSSKSLNAKPLLVAAILRLLRGRWL</sequence>
<evidence type="ECO:0000313" key="3">
    <source>
        <dbReference type="Proteomes" id="UP000698800"/>
    </source>
</evidence>
<reference evidence="2" key="1">
    <citation type="submission" date="2021-03" db="EMBL/GenBank/DDBJ databases">
        <title>Comparative genomics and phylogenomic investigation of the class Geoglossomycetes provide insights into ecological specialization and systematics.</title>
        <authorList>
            <person name="Melie T."/>
            <person name="Pirro S."/>
            <person name="Miller A.N."/>
            <person name="Quandt A."/>
        </authorList>
    </citation>
    <scope>NUCLEOTIDE SEQUENCE</scope>
    <source>
        <strain evidence="2">GBOQ0MN5Z8</strain>
    </source>
</reference>
<dbReference type="Proteomes" id="UP000698800">
    <property type="component" value="Unassembled WGS sequence"/>
</dbReference>
<dbReference type="EMBL" id="JAGHQL010000220">
    <property type="protein sequence ID" value="KAH0536260.1"/>
    <property type="molecule type" value="Genomic_DNA"/>
</dbReference>